<gene>
    <name evidence="2" type="ORF">GCM10009416_08220</name>
</gene>
<proteinExistence type="predicted"/>
<evidence type="ECO:0000313" key="3">
    <source>
        <dbReference type="Proteomes" id="UP001501588"/>
    </source>
</evidence>
<accession>A0ABN1ERK2</accession>
<sequence length="78" mass="8344">MAQKRIPRPRDPIALAKLVGDIATGQVEDRVEDGKDPAASELGRSGGLKGGKARAERLTPTQRAEIARAAAARRWGKK</sequence>
<organism evidence="2 3">
    <name type="scientific">Craurococcus roseus</name>
    <dbReference type="NCBI Taxonomy" id="77585"/>
    <lineage>
        <taxon>Bacteria</taxon>
        <taxon>Pseudomonadati</taxon>
        <taxon>Pseudomonadota</taxon>
        <taxon>Alphaproteobacteria</taxon>
        <taxon>Acetobacterales</taxon>
        <taxon>Acetobacteraceae</taxon>
        <taxon>Craurococcus</taxon>
    </lineage>
</organism>
<evidence type="ECO:0000256" key="1">
    <source>
        <dbReference type="SAM" id="MobiDB-lite"/>
    </source>
</evidence>
<evidence type="ECO:0008006" key="4">
    <source>
        <dbReference type="Google" id="ProtNLM"/>
    </source>
</evidence>
<dbReference type="EMBL" id="BAAAFZ010000008">
    <property type="protein sequence ID" value="GAA0571943.1"/>
    <property type="molecule type" value="Genomic_DNA"/>
</dbReference>
<reference evidence="2 3" key="1">
    <citation type="journal article" date="2019" name="Int. J. Syst. Evol. Microbiol.">
        <title>The Global Catalogue of Microorganisms (GCM) 10K type strain sequencing project: providing services to taxonomists for standard genome sequencing and annotation.</title>
        <authorList>
            <consortium name="The Broad Institute Genomics Platform"/>
            <consortium name="The Broad Institute Genome Sequencing Center for Infectious Disease"/>
            <person name="Wu L."/>
            <person name="Ma J."/>
        </authorList>
    </citation>
    <scope>NUCLEOTIDE SEQUENCE [LARGE SCALE GENOMIC DNA]</scope>
    <source>
        <strain evidence="2 3">JCM 9933</strain>
    </source>
</reference>
<comment type="caution">
    <text evidence="2">The sequence shown here is derived from an EMBL/GenBank/DDBJ whole genome shotgun (WGS) entry which is preliminary data.</text>
</comment>
<name>A0ABN1ERK2_9PROT</name>
<evidence type="ECO:0000313" key="2">
    <source>
        <dbReference type="EMBL" id="GAA0571943.1"/>
    </source>
</evidence>
<feature type="compositionally biased region" description="Basic and acidic residues" evidence="1">
    <location>
        <begin position="28"/>
        <end position="38"/>
    </location>
</feature>
<dbReference type="Proteomes" id="UP001501588">
    <property type="component" value="Unassembled WGS sequence"/>
</dbReference>
<keyword evidence="3" id="KW-1185">Reference proteome</keyword>
<feature type="region of interest" description="Disordered" evidence="1">
    <location>
        <begin position="28"/>
        <end position="57"/>
    </location>
</feature>
<protein>
    <recommendedName>
        <fullName evidence="4">Histone H1</fullName>
    </recommendedName>
</protein>